<feature type="compositionally biased region" description="Polar residues" evidence="1">
    <location>
        <begin position="46"/>
        <end position="60"/>
    </location>
</feature>
<name>A0A4Y7PPN5_9AGAM</name>
<dbReference type="AlphaFoldDB" id="A0A4Y7PPN5"/>
<dbReference type="VEuPathDB" id="FungiDB:BD410DRAFT_583994"/>
<feature type="compositionally biased region" description="Basic residues" evidence="1">
    <location>
        <begin position="61"/>
        <end position="71"/>
    </location>
</feature>
<proteinExistence type="predicted"/>
<gene>
    <name evidence="2" type="ORF">BD410DRAFT_583994</name>
</gene>
<keyword evidence="3" id="KW-1185">Reference proteome</keyword>
<accession>A0A4Y7PPN5</accession>
<evidence type="ECO:0000313" key="2">
    <source>
        <dbReference type="EMBL" id="TDL17088.1"/>
    </source>
</evidence>
<organism evidence="2 3">
    <name type="scientific">Rickenella mellea</name>
    <dbReference type="NCBI Taxonomy" id="50990"/>
    <lineage>
        <taxon>Eukaryota</taxon>
        <taxon>Fungi</taxon>
        <taxon>Dikarya</taxon>
        <taxon>Basidiomycota</taxon>
        <taxon>Agaricomycotina</taxon>
        <taxon>Agaricomycetes</taxon>
        <taxon>Hymenochaetales</taxon>
        <taxon>Rickenellaceae</taxon>
        <taxon>Rickenella</taxon>
    </lineage>
</organism>
<sequence>MILQCMRRIRSSEDIVWQRTGPSLVTFRFLYRSKDFLQAQEIIPNTSDAPHISSSPSQTIRKSRRLISHSR</sequence>
<feature type="region of interest" description="Disordered" evidence="1">
    <location>
        <begin position="46"/>
        <end position="71"/>
    </location>
</feature>
<evidence type="ECO:0000313" key="3">
    <source>
        <dbReference type="Proteomes" id="UP000294933"/>
    </source>
</evidence>
<reference evidence="2 3" key="1">
    <citation type="submission" date="2018-06" db="EMBL/GenBank/DDBJ databases">
        <title>A transcriptomic atlas of mushroom development highlights an independent origin of complex multicellularity.</title>
        <authorList>
            <consortium name="DOE Joint Genome Institute"/>
            <person name="Krizsan K."/>
            <person name="Almasi E."/>
            <person name="Merenyi Z."/>
            <person name="Sahu N."/>
            <person name="Viragh M."/>
            <person name="Koszo T."/>
            <person name="Mondo S."/>
            <person name="Kiss B."/>
            <person name="Balint B."/>
            <person name="Kues U."/>
            <person name="Barry K."/>
            <person name="Hegedus J.C."/>
            <person name="Henrissat B."/>
            <person name="Johnson J."/>
            <person name="Lipzen A."/>
            <person name="Ohm R."/>
            <person name="Nagy I."/>
            <person name="Pangilinan J."/>
            <person name="Yan J."/>
            <person name="Xiong Y."/>
            <person name="Grigoriev I.V."/>
            <person name="Hibbett D.S."/>
            <person name="Nagy L.G."/>
        </authorList>
    </citation>
    <scope>NUCLEOTIDE SEQUENCE [LARGE SCALE GENOMIC DNA]</scope>
    <source>
        <strain evidence="2 3">SZMC22713</strain>
    </source>
</reference>
<dbReference type="EMBL" id="ML170228">
    <property type="protein sequence ID" value="TDL17088.1"/>
    <property type="molecule type" value="Genomic_DNA"/>
</dbReference>
<protein>
    <submittedName>
        <fullName evidence="2">Uncharacterized protein</fullName>
    </submittedName>
</protein>
<dbReference type="Proteomes" id="UP000294933">
    <property type="component" value="Unassembled WGS sequence"/>
</dbReference>
<evidence type="ECO:0000256" key="1">
    <source>
        <dbReference type="SAM" id="MobiDB-lite"/>
    </source>
</evidence>
<dbReference type="OrthoDB" id="64198at2759"/>